<keyword evidence="1" id="KW-0472">Membrane</keyword>
<keyword evidence="1" id="KW-1133">Transmembrane helix</keyword>
<name>A0A4Z0QWB8_9FIRM</name>
<keyword evidence="3" id="KW-1185">Reference proteome</keyword>
<protein>
    <submittedName>
        <fullName evidence="2">Uncharacterized protein</fullName>
    </submittedName>
</protein>
<feature type="transmembrane region" description="Helical" evidence="1">
    <location>
        <begin position="89"/>
        <end position="113"/>
    </location>
</feature>
<dbReference type="AlphaFoldDB" id="A0A4Z0QWB8"/>
<evidence type="ECO:0000313" key="3">
    <source>
        <dbReference type="Proteomes" id="UP000298460"/>
    </source>
</evidence>
<reference evidence="2 3" key="1">
    <citation type="submission" date="2019-03" db="EMBL/GenBank/DDBJ databases">
        <title>Draft Genome Sequence of Desulfosporosinus fructosivorans Strain 63.6F, Isolated from Marine Sediment in the Baltic Sea.</title>
        <authorList>
            <person name="Hausmann B."/>
            <person name="Vandieken V."/>
            <person name="Pjevac P."/>
            <person name="Schreck K."/>
            <person name="Herbold C.W."/>
            <person name="Loy A."/>
        </authorList>
    </citation>
    <scope>NUCLEOTIDE SEQUENCE [LARGE SCALE GENOMIC DNA]</scope>
    <source>
        <strain evidence="2 3">63.6F</strain>
    </source>
</reference>
<comment type="caution">
    <text evidence="2">The sequence shown here is derived from an EMBL/GenBank/DDBJ whole genome shotgun (WGS) entry which is preliminary data.</text>
</comment>
<accession>A0A4Z0QWB8</accession>
<evidence type="ECO:0000313" key="2">
    <source>
        <dbReference type="EMBL" id="TGE35131.1"/>
    </source>
</evidence>
<proteinExistence type="predicted"/>
<dbReference type="EMBL" id="SPQQ01000019">
    <property type="protein sequence ID" value="TGE35131.1"/>
    <property type="molecule type" value="Genomic_DNA"/>
</dbReference>
<evidence type="ECO:0000256" key="1">
    <source>
        <dbReference type="SAM" id="Phobius"/>
    </source>
</evidence>
<dbReference type="OrthoDB" id="1797417at2"/>
<dbReference type="Proteomes" id="UP000298460">
    <property type="component" value="Unassembled WGS sequence"/>
</dbReference>
<dbReference type="RefSeq" id="WP_135552451.1">
    <property type="nucleotide sequence ID" value="NZ_SPQQ01000019.1"/>
</dbReference>
<organism evidence="2 3">
    <name type="scientific">Desulfosporosinus fructosivorans</name>
    <dbReference type="NCBI Taxonomy" id="2018669"/>
    <lineage>
        <taxon>Bacteria</taxon>
        <taxon>Bacillati</taxon>
        <taxon>Bacillota</taxon>
        <taxon>Clostridia</taxon>
        <taxon>Eubacteriales</taxon>
        <taxon>Desulfitobacteriaceae</taxon>
        <taxon>Desulfosporosinus</taxon>
    </lineage>
</organism>
<gene>
    <name evidence="2" type="ORF">E4K67_26950</name>
</gene>
<keyword evidence="1" id="KW-0812">Transmembrane</keyword>
<sequence>MKYKFMLNNLGDTEIDINVSFWSGAVKITSDELRVIRQPNLNEYKLEISHDRFQLLKTKRQLFGLDPIPKIILDSAEFDIAQSLHWYEYFLCCIPLILISGGAIGGIIGFMGTRLNLLLIRIKKYPTIIRIIIIFLICYLCLLVFKELSRDIATALRLLRSLFLKHL</sequence>
<feature type="transmembrane region" description="Helical" evidence="1">
    <location>
        <begin position="125"/>
        <end position="145"/>
    </location>
</feature>